<dbReference type="Gene3D" id="1.20.1280.50">
    <property type="match status" value="1"/>
</dbReference>
<reference evidence="2" key="1">
    <citation type="submission" date="2014-09" db="EMBL/GenBank/DDBJ databases">
        <title>Genome sequence of the luminous mushroom Mycena chlorophos for searching fungal bioluminescence genes.</title>
        <authorList>
            <person name="Tanaka Y."/>
            <person name="Kasuga D."/>
            <person name="Oba Y."/>
            <person name="Hase S."/>
            <person name="Sato K."/>
            <person name="Oba Y."/>
            <person name="Sakakibara Y."/>
        </authorList>
    </citation>
    <scope>NUCLEOTIDE SEQUENCE</scope>
</reference>
<dbReference type="EMBL" id="DF840319">
    <property type="protein sequence ID" value="GAT44902.1"/>
    <property type="molecule type" value="Genomic_DNA"/>
</dbReference>
<sequence length="491" mass="54125">MPDSPAALLRFKLATIDSEMASLHRQLTELARNRETVALELSRLAYPVLQLPNEITAEIFLKYAEDANLPRLFVLAAVCRSWRTISLSLQSFWTRLALDITAGDQQQSNLAKIQLPLALARAGAHSLLEIDLSVDNALEELLTLIAPTAARWPALNLSVGPPKLVHTILSWHFPKLQRLELMPSSKPIYSWSTTTPTHQPLANCPLLRSVILFDVDPNVLRLPWCQITHVELNASLGMTSCEYITVLAQTINLEVLDVYIDEGPEDFMEVKLPQLHTLTLRWFSATVNGAVDFINTLTAPALRNLTTNITSAGSHIGINAIADLLERSEVVSLDALTLHSHGHELGITAVEHIVAAAAPLGVLRLTEVDWDALDPLLAMLGSGGIYHDSPFLVRELHIQPVSGAVPYNSLKFYIDKRTAAARSADSESDVQVIQALQSYGLRKVSFIVPERLPMDFGSTDQDREHFDHLAALTSPEVIVRGSKVIWEMPGA</sequence>
<evidence type="ECO:0000313" key="3">
    <source>
        <dbReference type="Proteomes" id="UP000815677"/>
    </source>
</evidence>
<keyword evidence="3" id="KW-1185">Reference proteome</keyword>
<accession>A0ABQ0L321</accession>
<feature type="domain" description="F-box" evidence="1">
    <location>
        <begin position="45"/>
        <end position="96"/>
    </location>
</feature>
<protein>
    <recommendedName>
        <fullName evidence="1">F-box domain-containing protein</fullName>
    </recommendedName>
</protein>
<evidence type="ECO:0000259" key="1">
    <source>
        <dbReference type="PROSITE" id="PS50181"/>
    </source>
</evidence>
<dbReference type="PROSITE" id="PS50181">
    <property type="entry name" value="FBOX"/>
    <property type="match status" value="1"/>
</dbReference>
<proteinExistence type="predicted"/>
<gene>
    <name evidence="2" type="ORF">MCHLO_02505</name>
</gene>
<dbReference type="InterPro" id="IPR001810">
    <property type="entry name" value="F-box_dom"/>
</dbReference>
<organism evidence="2 3">
    <name type="scientific">Mycena chlorophos</name>
    <name type="common">Agaric fungus</name>
    <name type="synonym">Agaricus chlorophos</name>
    <dbReference type="NCBI Taxonomy" id="658473"/>
    <lineage>
        <taxon>Eukaryota</taxon>
        <taxon>Fungi</taxon>
        <taxon>Dikarya</taxon>
        <taxon>Basidiomycota</taxon>
        <taxon>Agaricomycotina</taxon>
        <taxon>Agaricomycetes</taxon>
        <taxon>Agaricomycetidae</taxon>
        <taxon>Agaricales</taxon>
        <taxon>Marasmiineae</taxon>
        <taxon>Mycenaceae</taxon>
        <taxon>Mycena</taxon>
    </lineage>
</organism>
<dbReference type="Proteomes" id="UP000815677">
    <property type="component" value="Unassembled WGS sequence"/>
</dbReference>
<dbReference type="Pfam" id="PF12937">
    <property type="entry name" value="F-box-like"/>
    <property type="match status" value="1"/>
</dbReference>
<name>A0ABQ0L321_MYCCL</name>
<evidence type="ECO:0000313" key="2">
    <source>
        <dbReference type="EMBL" id="GAT44902.1"/>
    </source>
</evidence>